<feature type="region of interest" description="Disordered" evidence="1">
    <location>
        <begin position="16"/>
        <end position="47"/>
    </location>
</feature>
<dbReference type="AlphaFoldDB" id="A0A0R0EYL1"/>
<dbReference type="STRING" id="3847.A0A0R0EYL1"/>
<feature type="compositionally biased region" description="Polar residues" evidence="1">
    <location>
        <begin position="22"/>
        <end position="33"/>
    </location>
</feature>
<evidence type="ECO:0000256" key="1">
    <source>
        <dbReference type="SAM" id="MobiDB-lite"/>
    </source>
</evidence>
<protein>
    <submittedName>
        <fullName evidence="2 3">Uncharacterized protein</fullName>
    </submittedName>
</protein>
<gene>
    <name evidence="2" type="ORF">GLYMA_18G100000</name>
</gene>
<name>A0A0R0EYL1_SOYBN</name>
<proteinExistence type="predicted"/>
<sequence length="223" mass="24484">METICNGSSGFCKEYWRKRSPRSPQVSKANKNGNDADVPPGSPPKLGTTVCLGKSGDDDSNARKCKNDVDVPSGFLFKSLKTVHSRNSAQDGRKANENIDADVPTKYYENVKRISPLTKLVAKDTVEPLMGGLEEDFEDTNRSKDSRLSSDRVYSSSVDSFPCNCSATNSYVLLIDNTLLLHPYHYDIEHGLGIIQLALGGHSTSFTLIQLKSRQLPLLSQAN</sequence>
<evidence type="ECO:0000313" key="2">
    <source>
        <dbReference type="EMBL" id="KRG98815.1"/>
    </source>
</evidence>
<dbReference type="Gramene" id="KRG98815">
    <property type="protein sequence ID" value="KRG98815"/>
    <property type="gene ID" value="GLYMA_18G100000"/>
</dbReference>
<reference evidence="3" key="2">
    <citation type="submission" date="2018-02" db="UniProtKB">
        <authorList>
            <consortium name="EnsemblPlants"/>
        </authorList>
    </citation>
    <scope>IDENTIFICATION</scope>
    <source>
        <strain evidence="3">Williams 82</strain>
    </source>
</reference>
<evidence type="ECO:0000313" key="3">
    <source>
        <dbReference type="EnsemblPlants" id="KRG98815"/>
    </source>
</evidence>
<accession>A0A0R0EYL1</accession>
<reference evidence="2 3" key="1">
    <citation type="journal article" date="2010" name="Nature">
        <title>Genome sequence of the palaeopolyploid soybean.</title>
        <authorList>
            <person name="Schmutz J."/>
            <person name="Cannon S.B."/>
            <person name="Schlueter J."/>
            <person name="Ma J."/>
            <person name="Mitros T."/>
            <person name="Nelson W."/>
            <person name="Hyten D.L."/>
            <person name="Song Q."/>
            <person name="Thelen J.J."/>
            <person name="Cheng J."/>
            <person name="Xu D."/>
            <person name="Hellsten U."/>
            <person name="May G.D."/>
            <person name="Yu Y."/>
            <person name="Sakurai T."/>
            <person name="Umezawa T."/>
            <person name="Bhattacharyya M.K."/>
            <person name="Sandhu D."/>
            <person name="Valliyodan B."/>
            <person name="Lindquist E."/>
            <person name="Peto M."/>
            <person name="Grant D."/>
            <person name="Shu S."/>
            <person name="Goodstein D."/>
            <person name="Barry K."/>
            <person name="Futrell-Griggs M."/>
            <person name="Abernathy B."/>
            <person name="Du J."/>
            <person name="Tian Z."/>
            <person name="Zhu L."/>
            <person name="Gill N."/>
            <person name="Joshi T."/>
            <person name="Libault M."/>
            <person name="Sethuraman A."/>
            <person name="Zhang X.-C."/>
            <person name="Shinozaki K."/>
            <person name="Nguyen H.T."/>
            <person name="Wing R.A."/>
            <person name="Cregan P."/>
            <person name="Specht J."/>
            <person name="Grimwood J."/>
            <person name="Rokhsar D."/>
            <person name="Stacey G."/>
            <person name="Shoemaker R.C."/>
            <person name="Jackson S.A."/>
        </authorList>
    </citation>
    <scope>NUCLEOTIDE SEQUENCE</scope>
    <source>
        <strain evidence="3">cv. Williams 82</strain>
        <tissue evidence="2">Callus</tissue>
    </source>
</reference>
<dbReference type="Proteomes" id="UP000008827">
    <property type="component" value="Chromosome 18"/>
</dbReference>
<dbReference type="EnsemblPlants" id="KRG98815">
    <property type="protein sequence ID" value="KRG98815"/>
    <property type="gene ID" value="GLYMA_18G100000"/>
</dbReference>
<organism evidence="2">
    <name type="scientific">Glycine max</name>
    <name type="common">Soybean</name>
    <name type="synonym">Glycine hispida</name>
    <dbReference type="NCBI Taxonomy" id="3847"/>
    <lineage>
        <taxon>Eukaryota</taxon>
        <taxon>Viridiplantae</taxon>
        <taxon>Streptophyta</taxon>
        <taxon>Embryophyta</taxon>
        <taxon>Tracheophyta</taxon>
        <taxon>Spermatophyta</taxon>
        <taxon>Magnoliopsida</taxon>
        <taxon>eudicotyledons</taxon>
        <taxon>Gunneridae</taxon>
        <taxon>Pentapetalae</taxon>
        <taxon>rosids</taxon>
        <taxon>fabids</taxon>
        <taxon>Fabales</taxon>
        <taxon>Fabaceae</taxon>
        <taxon>Papilionoideae</taxon>
        <taxon>50 kb inversion clade</taxon>
        <taxon>NPAAA clade</taxon>
        <taxon>indigoferoid/millettioid clade</taxon>
        <taxon>Phaseoleae</taxon>
        <taxon>Glycine</taxon>
        <taxon>Glycine subgen. Soja</taxon>
    </lineage>
</organism>
<keyword evidence="4" id="KW-1185">Reference proteome</keyword>
<dbReference type="EMBL" id="CM000851">
    <property type="protein sequence ID" value="KRG98815.1"/>
    <property type="molecule type" value="Genomic_DNA"/>
</dbReference>
<reference evidence="2" key="3">
    <citation type="submission" date="2018-07" db="EMBL/GenBank/DDBJ databases">
        <title>WGS assembly of Glycine max.</title>
        <authorList>
            <person name="Schmutz J."/>
            <person name="Cannon S."/>
            <person name="Schlueter J."/>
            <person name="Ma J."/>
            <person name="Mitros T."/>
            <person name="Nelson W."/>
            <person name="Hyten D."/>
            <person name="Song Q."/>
            <person name="Thelen J."/>
            <person name="Cheng J."/>
            <person name="Xu D."/>
            <person name="Hellsten U."/>
            <person name="May G."/>
            <person name="Yu Y."/>
            <person name="Sakurai T."/>
            <person name="Umezawa T."/>
            <person name="Bhattacharyya M."/>
            <person name="Sandhu D."/>
            <person name="Valliyodan B."/>
            <person name="Lindquist E."/>
            <person name="Peto M."/>
            <person name="Grant D."/>
            <person name="Shu S."/>
            <person name="Goodstein D."/>
            <person name="Barry K."/>
            <person name="Futrell-Griggs M."/>
            <person name="Abernathy B."/>
            <person name="Du J."/>
            <person name="Tian Z."/>
            <person name="Zhu L."/>
            <person name="Gill N."/>
            <person name="Joshi T."/>
            <person name="Libault M."/>
            <person name="Sethuraman A."/>
            <person name="Zhang X."/>
            <person name="Shinozaki K."/>
            <person name="Nguyen H."/>
            <person name="Wing R."/>
            <person name="Cregan P."/>
            <person name="Specht J."/>
            <person name="Grimwood J."/>
            <person name="Rokhsar D."/>
            <person name="Stacey G."/>
            <person name="Shoemaker R."/>
            <person name="Jackson S."/>
        </authorList>
    </citation>
    <scope>NUCLEOTIDE SEQUENCE</scope>
    <source>
        <tissue evidence="2">Callus</tissue>
    </source>
</reference>
<evidence type="ECO:0000313" key="4">
    <source>
        <dbReference type="Proteomes" id="UP000008827"/>
    </source>
</evidence>
<dbReference type="InParanoid" id="A0A0R0EYL1"/>